<evidence type="ECO:0000256" key="1">
    <source>
        <dbReference type="SAM" id="MobiDB-lite"/>
    </source>
</evidence>
<feature type="compositionally biased region" description="Basic and acidic residues" evidence="1">
    <location>
        <begin position="9"/>
        <end position="23"/>
    </location>
</feature>
<dbReference type="Pfam" id="PF12872">
    <property type="entry name" value="OST-HTH"/>
    <property type="match status" value="1"/>
</dbReference>
<dbReference type="AlphaFoldDB" id="A0AAJ6QUJ6"/>
<dbReference type="PROSITE" id="PS51644">
    <property type="entry name" value="HTH_OST"/>
    <property type="match status" value="1"/>
</dbReference>
<reference evidence="4" key="1">
    <citation type="submission" date="2025-08" db="UniProtKB">
        <authorList>
            <consortium name="RefSeq"/>
        </authorList>
    </citation>
    <scope>IDENTIFICATION</scope>
</reference>
<protein>
    <submittedName>
        <fullName evidence="4">Uncharacterized protein LOC100897840</fullName>
    </submittedName>
</protein>
<dbReference type="GeneID" id="100897840"/>
<evidence type="ECO:0000259" key="2">
    <source>
        <dbReference type="PROSITE" id="PS51644"/>
    </source>
</evidence>
<feature type="compositionally biased region" description="Polar residues" evidence="1">
    <location>
        <begin position="338"/>
        <end position="349"/>
    </location>
</feature>
<gene>
    <name evidence="4" type="primary">LOC100897840</name>
</gene>
<feature type="region of interest" description="Disordered" evidence="1">
    <location>
        <begin position="297"/>
        <end position="385"/>
    </location>
</feature>
<keyword evidence="3" id="KW-1185">Reference proteome</keyword>
<organism evidence="3 4">
    <name type="scientific">Galendromus occidentalis</name>
    <name type="common">western predatory mite</name>
    <dbReference type="NCBI Taxonomy" id="34638"/>
    <lineage>
        <taxon>Eukaryota</taxon>
        <taxon>Metazoa</taxon>
        <taxon>Ecdysozoa</taxon>
        <taxon>Arthropoda</taxon>
        <taxon>Chelicerata</taxon>
        <taxon>Arachnida</taxon>
        <taxon>Acari</taxon>
        <taxon>Parasitiformes</taxon>
        <taxon>Mesostigmata</taxon>
        <taxon>Gamasina</taxon>
        <taxon>Phytoseioidea</taxon>
        <taxon>Phytoseiidae</taxon>
        <taxon>Typhlodrominae</taxon>
        <taxon>Galendromus</taxon>
    </lineage>
</organism>
<feature type="domain" description="HTH OST-type" evidence="2">
    <location>
        <begin position="117"/>
        <end position="192"/>
    </location>
</feature>
<proteinExistence type="predicted"/>
<name>A0AAJ6QUJ6_9ACAR</name>
<feature type="compositionally biased region" description="Polar residues" evidence="1">
    <location>
        <begin position="301"/>
        <end position="323"/>
    </location>
</feature>
<accession>A0AAJ6QUJ6</accession>
<feature type="compositionally biased region" description="Polar residues" evidence="1">
    <location>
        <begin position="38"/>
        <end position="59"/>
    </location>
</feature>
<evidence type="ECO:0000313" key="3">
    <source>
        <dbReference type="Proteomes" id="UP000694867"/>
    </source>
</evidence>
<dbReference type="Proteomes" id="UP000694867">
    <property type="component" value="Unplaced"/>
</dbReference>
<dbReference type="InterPro" id="IPR041966">
    <property type="entry name" value="LOTUS-like"/>
</dbReference>
<sequence>MSMGANGSKEYRDRGSSGHEDIPRSTMISEGKYGAQPKNKTAIHNASHTNPARASSASTKFAVGPGNGWQNIPPNQPLYPSLAQAAPGRNVYQAPQQKSQLQPQQLAPKKPKPNKQAVEAVVQSLKEVVESNDGFKFNLENIDTLYAIVRGERIPYAALGFANLSSFIESKCDFLSIVRSDGHTQIVLRPPTYQDAVHAPMGQSQSTAVPRKETNVTDLVHDELTAIDLERLKMISDSKAKNGLSIQQFEEEYLLAFFRRIDFKGFSRTAFFRGLSDIVEMREEEDGIKLYAKTQKIRSAASPQQHKTMQTGNAGGKSSLQTNPKKKNAQPAGGQKPSLESNSKTPQKQQRGRGVKPNQLQHQVCQQKGLAGGQEFARQRQTNPELKLSQSFENEIRRTLQDCKRPGGLTPDEFKRFFEGNSKLKFDTLGFSDEAFFKGLPHLFQVIDSDFGIRIMPAPLRTGLARSNFNNFKSTSALSGTQSRPEINNISASTGNLTISPSSCMMHMVGEHCLWIISINNYEYVPTGCVARLANLPKDTVLSDLRKHNMDIRYIRKLDDESIKKVLVNNSVAQADEEVMTIPLKSVPLILRVFLGKNVDEVFMENLSKVSVEHIRNKRAGRYNR</sequence>
<dbReference type="RefSeq" id="XP_003744416.1">
    <property type="nucleotide sequence ID" value="XM_003744368.2"/>
</dbReference>
<dbReference type="InterPro" id="IPR025605">
    <property type="entry name" value="OST-HTH/LOTUS_dom"/>
</dbReference>
<dbReference type="Gene3D" id="3.30.420.610">
    <property type="entry name" value="LOTUS domain-like"/>
    <property type="match status" value="1"/>
</dbReference>
<evidence type="ECO:0000313" key="4">
    <source>
        <dbReference type="RefSeq" id="XP_003744416.1"/>
    </source>
</evidence>
<feature type="region of interest" description="Disordered" evidence="1">
    <location>
        <begin position="1"/>
        <end position="113"/>
    </location>
</feature>
<dbReference type="KEGG" id="goe:100897840"/>
<feature type="compositionally biased region" description="Low complexity" evidence="1">
    <location>
        <begin position="93"/>
        <end position="108"/>
    </location>
</feature>